<dbReference type="EMBL" id="RAPQ01000010">
    <property type="protein sequence ID" value="RKE00284.1"/>
    <property type="molecule type" value="Genomic_DNA"/>
</dbReference>
<evidence type="ECO:0000259" key="1">
    <source>
        <dbReference type="Pfam" id="PF13443"/>
    </source>
</evidence>
<dbReference type="Proteomes" id="UP000284531">
    <property type="component" value="Unassembled WGS sequence"/>
</dbReference>
<feature type="domain" description="HTH cro/C1-type" evidence="1">
    <location>
        <begin position="13"/>
        <end position="65"/>
    </location>
</feature>
<dbReference type="CDD" id="cd00093">
    <property type="entry name" value="HTH_XRE"/>
    <property type="match status" value="1"/>
</dbReference>
<protein>
    <submittedName>
        <fullName evidence="2">Cro/C1-type helix-turn-helix DNA-binding protein</fullName>
    </submittedName>
</protein>
<dbReference type="OrthoDB" id="1122253at2"/>
<comment type="caution">
    <text evidence="2">The sequence shown here is derived from an EMBL/GenBank/DDBJ whole genome shotgun (WGS) entry which is preliminary data.</text>
</comment>
<dbReference type="InterPro" id="IPR001387">
    <property type="entry name" value="Cro/C1-type_HTH"/>
</dbReference>
<sequence length="103" mass="12020">MSKKYPINELILKEMKRHGMRPPDLARRLGLSVSTTYYLLSRNTIQVDRLRQICRILNTNFFQILADQMNMDNDSDAFKDEEKEALKAENETLKSVIRMLGGK</sequence>
<organism evidence="2 3">
    <name type="scientific">Marinifilum flexuosum</name>
    <dbReference type="NCBI Taxonomy" id="1117708"/>
    <lineage>
        <taxon>Bacteria</taxon>
        <taxon>Pseudomonadati</taxon>
        <taxon>Bacteroidota</taxon>
        <taxon>Bacteroidia</taxon>
        <taxon>Marinilabiliales</taxon>
        <taxon>Marinifilaceae</taxon>
    </lineage>
</organism>
<evidence type="ECO:0000313" key="2">
    <source>
        <dbReference type="EMBL" id="RKE00284.1"/>
    </source>
</evidence>
<dbReference type="InterPro" id="IPR010982">
    <property type="entry name" value="Lambda_DNA-bd_dom_sf"/>
</dbReference>
<dbReference type="Gene3D" id="1.10.260.40">
    <property type="entry name" value="lambda repressor-like DNA-binding domains"/>
    <property type="match status" value="1"/>
</dbReference>
<proteinExistence type="predicted"/>
<dbReference type="SUPFAM" id="SSF47413">
    <property type="entry name" value="lambda repressor-like DNA-binding domains"/>
    <property type="match status" value="1"/>
</dbReference>
<dbReference type="RefSeq" id="WP_120241013.1">
    <property type="nucleotide sequence ID" value="NZ_RAPQ01000010.1"/>
</dbReference>
<gene>
    <name evidence="2" type="ORF">BXY64_3290</name>
</gene>
<dbReference type="GO" id="GO:0003677">
    <property type="term" value="F:DNA binding"/>
    <property type="evidence" value="ECO:0007669"/>
    <property type="project" value="UniProtKB-KW"/>
</dbReference>
<keyword evidence="2" id="KW-0238">DNA-binding</keyword>
<dbReference type="AlphaFoldDB" id="A0A419WXU2"/>
<evidence type="ECO:0000313" key="3">
    <source>
        <dbReference type="Proteomes" id="UP000284531"/>
    </source>
</evidence>
<keyword evidence="3" id="KW-1185">Reference proteome</keyword>
<name>A0A419WXU2_9BACT</name>
<dbReference type="Pfam" id="PF13443">
    <property type="entry name" value="HTH_26"/>
    <property type="match status" value="1"/>
</dbReference>
<reference evidence="2 3" key="1">
    <citation type="submission" date="2018-09" db="EMBL/GenBank/DDBJ databases">
        <title>Genomic Encyclopedia of Archaeal and Bacterial Type Strains, Phase II (KMG-II): from individual species to whole genera.</title>
        <authorList>
            <person name="Goeker M."/>
        </authorList>
    </citation>
    <scope>NUCLEOTIDE SEQUENCE [LARGE SCALE GENOMIC DNA]</scope>
    <source>
        <strain evidence="2 3">DSM 21950</strain>
    </source>
</reference>
<accession>A0A419WXU2</accession>